<comment type="caution">
    <text evidence="3">The sequence shown here is derived from an EMBL/GenBank/DDBJ whole genome shotgun (WGS) entry which is preliminary data.</text>
</comment>
<feature type="binding site" evidence="2">
    <location>
        <position position="39"/>
    </location>
    <ligand>
        <name>Zn(2+)</name>
        <dbReference type="ChEBI" id="CHEBI:29105"/>
    </ligand>
</feature>
<gene>
    <name evidence="3" type="ORF">MHY01S_33870</name>
</gene>
<dbReference type="GO" id="GO:0004089">
    <property type="term" value="F:carbonate dehydratase activity"/>
    <property type="evidence" value="ECO:0007669"/>
    <property type="project" value="InterPro"/>
</dbReference>
<evidence type="ECO:0000256" key="2">
    <source>
        <dbReference type="PIRSR" id="PIRSR601765-1"/>
    </source>
</evidence>
<dbReference type="InterPro" id="IPR036874">
    <property type="entry name" value="Carbonic_anhydrase_sf"/>
</dbReference>
<organism evidence="3 4">
    <name type="scientific">Meiothermus hypogaeus NBRC 106114</name>
    <dbReference type="NCBI Taxonomy" id="1227553"/>
    <lineage>
        <taxon>Bacteria</taxon>
        <taxon>Thermotogati</taxon>
        <taxon>Deinococcota</taxon>
        <taxon>Deinococci</taxon>
        <taxon>Thermales</taxon>
        <taxon>Thermaceae</taxon>
        <taxon>Meiothermus</taxon>
    </lineage>
</organism>
<dbReference type="Proteomes" id="UP000321197">
    <property type="component" value="Unassembled WGS sequence"/>
</dbReference>
<evidence type="ECO:0000256" key="1">
    <source>
        <dbReference type="ARBA" id="ARBA00006217"/>
    </source>
</evidence>
<feature type="binding site" evidence="2">
    <location>
        <position position="42"/>
    </location>
    <ligand>
        <name>Zn(2+)</name>
        <dbReference type="ChEBI" id="CHEBI:29105"/>
    </ligand>
</feature>
<dbReference type="Gene3D" id="3.40.1050.10">
    <property type="entry name" value="Carbonic anhydrase"/>
    <property type="match status" value="1"/>
</dbReference>
<dbReference type="SUPFAM" id="SSF53056">
    <property type="entry name" value="beta-carbonic anhydrase, cab"/>
    <property type="match status" value="1"/>
</dbReference>
<dbReference type="InterPro" id="IPR001765">
    <property type="entry name" value="Carbonic_anhydrase"/>
</dbReference>
<dbReference type="Pfam" id="PF00484">
    <property type="entry name" value="Pro_CA"/>
    <property type="match status" value="1"/>
</dbReference>
<proteinExistence type="inferred from homology"/>
<comment type="similarity">
    <text evidence="1">Belongs to the beta-class carbonic anhydrase family.</text>
</comment>
<dbReference type="AlphaFoldDB" id="A0A511R6H9"/>
<protein>
    <recommendedName>
        <fullName evidence="5">Carbonic anhydrase</fullName>
    </recommendedName>
</protein>
<dbReference type="SMART" id="SM00947">
    <property type="entry name" value="Pro_CA"/>
    <property type="match status" value="1"/>
</dbReference>
<evidence type="ECO:0000313" key="4">
    <source>
        <dbReference type="Proteomes" id="UP000321197"/>
    </source>
</evidence>
<sequence length="102" mass="11240">MGDLFVVRTAGHALDRAALGSIAFSIEYLRVPLVAVMGHERCGAVKATLEALQNHQRAPDALQSLVNLIRPAFDDYPVTPDMLDFAIQANIRYTVRHLVQTP</sequence>
<dbReference type="EMBL" id="BJXL01000194">
    <property type="protein sequence ID" value="GEM85221.1"/>
    <property type="molecule type" value="Genomic_DNA"/>
</dbReference>
<keyword evidence="2" id="KW-0479">Metal-binding</keyword>
<evidence type="ECO:0000313" key="3">
    <source>
        <dbReference type="EMBL" id="GEM85221.1"/>
    </source>
</evidence>
<reference evidence="3 4" key="1">
    <citation type="submission" date="2019-07" db="EMBL/GenBank/DDBJ databases">
        <title>Whole genome shotgun sequence of Meiothermus hypogaeus NBRC 106114.</title>
        <authorList>
            <person name="Hosoyama A."/>
            <person name="Uohara A."/>
            <person name="Ohji S."/>
            <person name="Ichikawa N."/>
        </authorList>
    </citation>
    <scope>NUCLEOTIDE SEQUENCE [LARGE SCALE GENOMIC DNA]</scope>
    <source>
        <strain evidence="3 4">NBRC 106114</strain>
    </source>
</reference>
<name>A0A511R6H9_9DEIN</name>
<dbReference type="GO" id="GO:0008270">
    <property type="term" value="F:zinc ion binding"/>
    <property type="evidence" value="ECO:0007669"/>
    <property type="project" value="InterPro"/>
</dbReference>
<evidence type="ECO:0008006" key="5">
    <source>
        <dbReference type="Google" id="ProtNLM"/>
    </source>
</evidence>
<comment type="cofactor">
    <cofactor evidence="2">
        <name>Zn(2+)</name>
        <dbReference type="ChEBI" id="CHEBI:29105"/>
    </cofactor>
    <text evidence="2">Binds 1 zinc ion per subunit.</text>
</comment>
<keyword evidence="2" id="KW-0862">Zinc</keyword>
<accession>A0A511R6H9</accession>